<dbReference type="HOGENOM" id="CLU_025996_25_0_10"/>
<dbReference type="PANTHER" id="PTHR22916">
    <property type="entry name" value="GLYCOSYLTRANSFERASE"/>
    <property type="match status" value="1"/>
</dbReference>
<protein>
    <submittedName>
        <fullName evidence="4">Glycosyltransferase, group 2 family protein</fullName>
    </submittedName>
</protein>
<feature type="domain" description="Glycosyltransferase 2-like" evidence="3">
    <location>
        <begin position="8"/>
        <end position="137"/>
    </location>
</feature>
<dbReference type="PANTHER" id="PTHR22916:SF51">
    <property type="entry name" value="GLYCOSYLTRANSFERASE EPSH-RELATED"/>
    <property type="match status" value="1"/>
</dbReference>
<dbReference type="EMBL" id="AFFY01000022">
    <property type="protein sequence ID" value="EHH00402.1"/>
    <property type="molecule type" value="Genomic_DNA"/>
</dbReference>
<dbReference type="AlphaFoldDB" id="G5SQJ9"/>
<dbReference type="OrthoDB" id="6307329at2"/>
<dbReference type="InterPro" id="IPR029044">
    <property type="entry name" value="Nucleotide-diphossugar_trans"/>
</dbReference>
<dbReference type="SUPFAM" id="SSF53448">
    <property type="entry name" value="Nucleotide-diphospho-sugar transferases"/>
    <property type="match status" value="1"/>
</dbReference>
<evidence type="ECO:0000313" key="5">
    <source>
        <dbReference type="Proteomes" id="UP000003598"/>
    </source>
</evidence>
<gene>
    <name evidence="4" type="ORF">HMPREF9441_01639</name>
</gene>
<dbReference type="GeneID" id="93557170"/>
<evidence type="ECO:0000256" key="2">
    <source>
        <dbReference type="ARBA" id="ARBA00022679"/>
    </source>
</evidence>
<proteinExistence type="predicted"/>
<dbReference type="RefSeq" id="WP_008619624.1">
    <property type="nucleotide sequence ID" value="NZ_JH376597.1"/>
</dbReference>
<dbReference type="eggNOG" id="COG1216">
    <property type="taxonomic scope" value="Bacteria"/>
</dbReference>
<dbReference type="Proteomes" id="UP000003598">
    <property type="component" value="Unassembled WGS sequence"/>
</dbReference>
<dbReference type="PATRIC" id="fig|762968.3.peg.1465"/>
<reference evidence="4 5" key="1">
    <citation type="submission" date="2011-03" db="EMBL/GenBank/DDBJ databases">
        <authorList>
            <person name="Weinstock G."/>
            <person name="Sodergren E."/>
            <person name="Clifton S."/>
            <person name="Fulton L."/>
            <person name="Fulton B."/>
            <person name="Courtney L."/>
            <person name="Fronick C."/>
            <person name="Harrison M."/>
            <person name="Strong C."/>
            <person name="Farmer C."/>
            <person name="Delahaunty K."/>
            <person name="Markovic C."/>
            <person name="Hall O."/>
            <person name="Minx P."/>
            <person name="Tomlinson C."/>
            <person name="Mitreva M."/>
            <person name="Hou S."/>
            <person name="Chen J."/>
            <person name="Wollam A."/>
            <person name="Pepin K.H."/>
            <person name="Johnson M."/>
            <person name="Bhonagiri V."/>
            <person name="Zhang X."/>
            <person name="Suruliraj S."/>
            <person name="Warren W."/>
            <person name="Chinwalla A."/>
            <person name="Mardis E.R."/>
            <person name="Wilson R.K."/>
        </authorList>
    </citation>
    <scope>NUCLEOTIDE SEQUENCE [LARGE SCALE GENOMIC DNA]</scope>
    <source>
        <strain evidence="4 5">YIT 11840</strain>
    </source>
</reference>
<organism evidence="4 5">
    <name type="scientific">Paraprevotella clara YIT 11840</name>
    <dbReference type="NCBI Taxonomy" id="762968"/>
    <lineage>
        <taxon>Bacteria</taxon>
        <taxon>Pseudomonadati</taxon>
        <taxon>Bacteroidota</taxon>
        <taxon>Bacteroidia</taxon>
        <taxon>Bacteroidales</taxon>
        <taxon>Prevotellaceae</taxon>
        <taxon>Paraprevotella</taxon>
    </lineage>
</organism>
<accession>G5SQJ9</accession>
<dbReference type="Gene3D" id="3.90.550.10">
    <property type="entry name" value="Spore Coat Polysaccharide Biosynthesis Protein SpsA, Chain A"/>
    <property type="match status" value="1"/>
</dbReference>
<dbReference type="InterPro" id="IPR001173">
    <property type="entry name" value="Glyco_trans_2-like"/>
</dbReference>
<keyword evidence="1" id="KW-0328">Glycosyltransferase</keyword>
<dbReference type="CDD" id="cd00761">
    <property type="entry name" value="Glyco_tranf_GTA_type"/>
    <property type="match status" value="1"/>
</dbReference>
<evidence type="ECO:0000259" key="3">
    <source>
        <dbReference type="Pfam" id="PF00535"/>
    </source>
</evidence>
<name>G5SQJ9_9BACT</name>
<keyword evidence="5" id="KW-1185">Reference proteome</keyword>
<dbReference type="GO" id="GO:0016758">
    <property type="term" value="F:hexosyltransferase activity"/>
    <property type="evidence" value="ECO:0007669"/>
    <property type="project" value="UniProtKB-ARBA"/>
</dbReference>
<comment type="caution">
    <text evidence="4">The sequence shown here is derived from an EMBL/GenBank/DDBJ whole genome shotgun (WGS) entry which is preliminary data.</text>
</comment>
<keyword evidence="2 4" id="KW-0808">Transferase</keyword>
<evidence type="ECO:0000313" key="4">
    <source>
        <dbReference type="EMBL" id="EHH00402.1"/>
    </source>
</evidence>
<evidence type="ECO:0000256" key="1">
    <source>
        <dbReference type="ARBA" id="ARBA00022676"/>
    </source>
</evidence>
<dbReference type="Pfam" id="PF00535">
    <property type="entry name" value="Glycos_transf_2"/>
    <property type="match status" value="1"/>
</dbReference>
<dbReference type="STRING" id="762968.HMPREF9441_01639"/>
<sequence length="348" mass="40859">MNKRQKVSIIVPVYNVEKYLDRCMRSLLGQTLKDVEIIMVDDGSPDGCPALCDEYARRDARVKVIHKQNAGLGYARNTGLDVATGEYVAFVDSDDYVDLEMYEKLYVTAIRTESDVVYCGFNRFYSENKVIHYTNVNSEHIYKGEDVNQLLLDFISSSPKCKKDWKYEMSVWHSIYKREIIKENNIKFYSERNYLSEDIPFQVDFLKAANSASYIPDTLYYYCMNNASSLTQSKYSNDKLERSMALYNLLASKTRDFDKECLRAKRFFISYMRAHLYGISAMDIPYNEKIRLMKELNDKDIWKTVDSYPYSALNKNSRLICFLQRNRMYATALFYVKIILFIKSILHK</sequence>